<dbReference type="SUPFAM" id="SSF55331">
    <property type="entry name" value="Tautomerase/MIF"/>
    <property type="match status" value="1"/>
</dbReference>
<gene>
    <name evidence="2" type="ORF">Acr_11g0000680</name>
</gene>
<keyword evidence="3" id="KW-1185">Reference proteome</keyword>
<accession>A0A7J0FAN2</accession>
<comment type="similarity">
    <text evidence="1">Belongs to the MIF family.</text>
</comment>
<dbReference type="Pfam" id="PF01187">
    <property type="entry name" value="MIF"/>
    <property type="match status" value="1"/>
</dbReference>
<organism evidence="2 3">
    <name type="scientific">Actinidia rufa</name>
    <dbReference type="NCBI Taxonomy" id="165716"/>
    <lineage>
        <taxon>Eukaryota</taxon>
        <taxon>Viridiplantae</taxon>
        <taxon>Streptophyta</taxon>
        <taxon>Embryophyta</taxon>
        <taxon>Tracheophyta</taxon>
        <taxon>Spermatophyta</taxon>
        <taxon>Magnoliopsida</taxon>
        <taxon>eudicotyledons</taxon>
        <taxon>Gunneridae</taxon>
        <taxon>Pentapetalae</taxon>
        <taxon>asterids</taxon>
        <taxon>Ericales</taxon>
        <taxon>Actinidiaceae</taxon>
        <taxon>Actinidia</taxon>
    </lineage>
</organism>
<proteinExistence type="inferred from homology"/>
<sequence length="163" mass="17365">MPCLNLSTNVNVDGVDTSSILKEATSVVAQLVGKPEAYVMIVLKGSVPMAFGGTEQPAAYGELVSIGGLNPDVNKKLSAAISTILETKLSVPMSRFFLKFYDTKASYVNFLYNPEDESLPCTCLFLLLTVCLGPSKSRTCTVSACFTPVLANGSNFGWNGSTF</sequence>
<dbReference type="InterPro" id="IPR001398">
    <property type="entry name" value="Macrophage_inhib_fac"/>
</dbReference>
<evidence type="ECO:0000313" key="2">
    <source>
        <dbReference type="EMBL" id="GFY95762.1"/>
    </source>
</evidence>
<reference evidence="2 3" key="1">
    <citation type="submission" date="2019-07" db="EMBL/GenBank/DDBJ databases">
        <title>De Novo Assembly of kiwifruit Actinidia rufa.</title>
        <authorList>
            <person name="Sugita-Konishi S."/>
            <person name="Sato K."/>
            <person name="Mori E."/>
            <person name="Abe Y."/>
            <person name="Kisaki G."/>
            <person name="Hamano K."/>
            <person name="Suezawa K."/>
            <person name="Otani M."/>
            <person name="Fukuda T."/>
            <person name="Manabe T."/>
            <person name="Gomi K."/>
            <person name="Tabuchi M."/>
            <person name="Akimitsu K."/>
            <person name="Kataoka I."/>
        </authorList>
    </citation>
    <scope>NUCLEOTIDE SEQUENCE [LARGE SCALE GENOMIC DNA]</scope>
    <source>
        <strain evidence="3">cv. Fuchu</strain>
    </source>
</reference>
<dbReference type="Gene3D" id="3.30.429.10">
    <property type="entry name" value="Macrophage Migration Inhibitory Factor"/>
    <property type="match status" value="1"/>
</dbReference>
<protein>
    <submittedName>
        <fullName evidence="2">Tautomerase/MIF superfamily protein</fullName>
    </submittedName>
</protein>
<comment type="caution">
    <text evidence="2">The sequence shown here is derived from an EMBL/GenBank/DDBJ whole genome shotgun (WGS) entry which is preliminary data.</text>
</comment>
<dbReference type="OrthoDB" id="255819at2759"/>
<name>A0A7J0FAN2_9ERIC</name>
<dbReference type="InterPro" id="IPR014347">
    <property type="entry name" value="Tautomerase/MIF_sf"/>
</dbReference>
<dbReference type="EMBL" id="BJWL01000011">
    <property type="protein sequence ID" value="GFY95762.1"/>
    <property type="molecule type" value="Genomic_DNA"/>
</dbReference>
<dbReference type="PANTHER" id="PTHR11954:SF42">
    <property type="entry name" value="TAUTOMERASE_MIF SUPERFAMILY PROTEIN"/>
    <property type="match status" value="1"/>
</dbReference>
<evidence type="ECO:0000313" key="3">
    <source>
        <dbReference type="Proteomes" id="UP000585474"/>
    </source>
</evidence>
<dbReference type="PANTHER" id="PTHR11954">
    <property type="entry name" value="D-DOPACHROME DECARBOXYLASE"/>
    <property type="match status" value="1"/>
</dbReference>
<dbReference type="GO" id="GO:0005615">
    <property type="term" value="C:extracellular space"/>
    <property type="evidence" value="ECO:0007669"/>
    <property type="project" value="TreeGrafter"/>
</dbReference>
<dbReference type="Proteomes" id="UP000585474">
    <property type="component" value="Unassembled WGS sequence"/>
</dbReference>
<evidence type="ECO:0000256" key="1">
    <source>
        <dbReference type="ARBA" id="ARBA00005851"/>
    </source>
</evidence>
<dbReference type="AlphaFoldDB" id="A0A7J0FAN2"/>
<dbReference type="FunFam" id="3.30.429.10:FF:000004">
    <property type="entry name" value="Tautomerase/MIF superfamily protein"/>
    <property type="match status" value="1"/>
</dbReference>
<dbReference type="GO" id="GO:0050178">
    <property type="term" value="F:phenylpyruvate tautomerase activity"/>
    <property type="evidence" value="ECO:0007669"/>
    <property type="project" value="TreeGrafter"/>
</dbReference>